<dbReference type="GO" id="GO:0015074">
    <property type="term" value="P:DNA integration"/>
    <property type="evidence" value="ECO:0007669"/>
    <property type="project" value="UniProtKB-KW"/>
</dbReference>
<dbReference type="AlphaFoldDB" id="A0A1C6Z6M5"/>
<dbReference type="InterPro" id="IPR011010">
    <property type="entry name" value="DNA_brk_join_enz"/>
</dbReference>
<keyword evidence="5" id="KW-0804">Transcription</keyword>
<evidence type="ECO:0000256" key="2">
    <source>
        <dbReference type="ARBA" id="ARBA00022558"/>
    </source>
</evidence>
<proteinExistence type="inferred from homology"/>
<protein>
    <submittedName>
        <fullName evidence="8">Type 1 fimbriae regulatory protein FimB</fullName>
    </submittedName>
</protein>
<keyword evidence="3" id="KW-0229">DNA integration</keyword>
<sequence>MNSRKYLSESEIERILFKTKDGRYPLRDYCIINTCFMHGLRVTELCNLQLSDIDIDAGEMHIRRLKNGFSTTHPVYENEACNLELWIKERKRWLNSEGKPWLFLSQKGSQLSRQHIYTLLKNYASMANIGVSAHPHMLRHACGYALANQGTDTRLIQDYLGHRNIHHTVIYTASNSMRFQRLWRK</sequence>
<evidence type="ECO:0000256" key="3">
    <source>
        <dbReference type="ARBA" id="ARBA00022908"/>
    </source>
</evidence>
<evidence type="ECO:0000256" key="4">
    <source>
        <dbReference type="ARBA" id="ARBA00023015"/>
    </source>
</evidence>
<evidence type="ECO:0000256" key="5">
    <source>
        <dbReference type="ARBA" id="ARBA00023163"/>
    </source>
</evidence>
<evidence type="ECO:0000313" key="9">
    <source>
        <dbReference type="Proteomes" id="UP000094844"/>
    </source>
</evidence>
<evidence type="ECO:0000259" key="7">
    <source>
        <dbReference type="PROSITE" id="PS51898"/>
    </source>
</evidence>
<dbReference type="PROSITE" id="PS51898">
    <property type="entry name" value="TYR_RECOMBINASE"/>
    <property type="match status" value="1"/>
</dbReference>
<dbReference type="RefSeq" id="WP_072310336.1">
    <property type="nucleotide sequence ID" value="NZ_FMIQ01000080.1"/>
</dbReference>
<dbReference type="GO" id="GO:0006310">
    <property type="term" value="P:DNA recombination"/>
    <property type="evidence" value="ECO:0007669"/>
    <property type="project" value="UniProtKB-KW"/>
</dbReference>
<keyword evidence="6" id="KW-0233">DNA recombination</keyword>
<dbReference type="Gene3D" id="1.10.443.10">
    <property type="entry name" value="Intergrase catalytic core"/>
    <property type="match status" value="1"/>
</dbReference>
<accession>A0A1C6Z6M5</accession>
<dbReference type="InterPro" id="IPR050090">
    <property type="entry name" value="Tyrosine_recombinase_XerCD"/>
</dbReference>
<comment type="similarity">
    <text evidence="1">Belongs to the 'phage' integrase family.</text>
</comment>
<dbReference type="NCBIfam" id="NF007370">
    <property type="entry name" value="PRK09870.1"/>
    <property type="match status" value="1"/>
</dbReference>
<dbReference type="InterPro" id="IPR013762">
    <property type="entry name" value="Integrase-like_cat_sf"/>
</dbReference>
<keyword evidence="2" id="KW-1029">Fimbrium biogenesis</keyword>
<evidence type="ECO:0000313" key="8">
    <source>
        <dbReference type="EMBL" id="SCM54728.1"/>
    </source>
</evidence>
<name>A0A1C6Z6M5_HAFAL</name>
<evidence type="ECO:0000256" key="1">
    <source>
        <dbReference type="ARBA" id="ARBA00008857"/>
    </source>
</evidence>
<dbReference type="Proteomes" id="UP000094844">
    <property type="component" value="Unassembled WGS sequence"/>
</dbReference>
<reference evidence="8 9" key="1">
    <citation type="submission" date="2016-09" db="EMBL/GenBank/DDBJ databases">
        <authorList>
            <person name="Capua I."/>
            <person name="De Benedictis P."/>
            <person name="Joannis T."/>
            <person name="Lombin L.H."/>
            <person name="Cattoli G."/>
        </authorList>
    </citation>
    <scope>NUCLEOTIDE SEQUENCE [LARGE SCALE GENOMIC DNA]</scope>
    <source>
        <strain evidence="8 9">GB001</strain>
    </source>
</reference>
<dbReference type="InterPro" id="IPR002104">
    <property type="entry name" value="Integrase_catalytic"/>
</dbReference>
<evidence type="ECO:0000256" key="6">
    <source>
        <dbReference type="ARBA" id="ARBA00023172"/>
    </source>
</evidence>
<dbReference type="PANTHER" id="PTHR30349">
    <property type="entry name" value="PHAGE INTEGRASE-RELATED"/>
    <property type="match status" value="1"/>
</dbReference>
<dbReference type="Pfam" id="PF00589">
    <property type="entry name" value="Phage_integrase"/>
    <property type="match status" value="1"/>
</dbReference>
<feature type="domain" description="Tyr recombinase" evidence="7">
    <location>
        <begin position="2"/>
        <end position="184"/>
    </location>
</feature>
<dbReference type="PANTHER" id="PTHR30349:SF62">
    <property type="entry name" value="TYPE 1 FIMBRIAE REGULATORY PROTEIN FIMB-RELATED"/>
    <property type="match status" value="1"/>
</dbReference>
<dbReference type="EMBL" id="FMIQ01000080">
    <property type="protein sequence ID" value="SCM54728.1"/>
    <property type="molecule type" value="Genomic_DNA"/>
</dbReference>
<dbReference type="OrthoDB" id="9801717at2"/>
<keyword evidence="4" id="KW-0805">Transcription regulation</keyword>
<gene>
    <name evidence="8" type="ORF">BN1044_04238</name>
</gene>
<dbReference type="SUPFAM" id="SSF56349">
    <property type="entry name" value="DNA breaking-rejoining enzymes"/>
    <property type="match status" value="1"/>
</dbReference>
<dbReference type="GO" id="GO:0003677">
    <property type="term" value="F:DNA binding"/>
    <property type="evidence" value="ECO:0007669"/>
    <property type="project" value="InterPro"/>
</dbReference>
<organism evidence="8 9">
    <name type="scientific">Hafnia alvei</name>
    <dbReference type="NCBI Taxonomy" id="569"/>
    <lineage>
        <taxon>Bacteria</taxon>
        <taxon>Pseudomonadati</taxon>
        <taxon>Pseudomonadota</taxon>
        <taxon>Gammaproteobacteria</taxon>
        <taxon>Enterobacterales</taxon>
        <taxon>Hafniaceae</taxon>
        <taxon>Hafnia</taxon>
    </lineage>
</organism>